<dbReference type="Pfam" id="PF01026">
    <property type="entry name" value="TatD_DNase"/>
    <property type="match status" value="1"/>
</dbReference>
<dbReference type="PROSITE" id="PS01091">
    <property type="entry name" value="TATD_3"/>
    <property type="match status" value="1"/>
</dbReference>
<feature type="binding site" evidence="2">
    <location>
        <position position="9"/>
    </location>
    <ligand>
        <name>a divalent metal cation</name>
        <dbReference type="ChEBI" id="CHEBI:60240"/>
        <label>1</label>
    </ligand>
</feature>
<feature type="binding site" evidence="2">
    <location>
        <position position="88"/>
    </location>
    <ligand>
        <name>a divalent metal cation</name>
        <dbReference type="ChEBI" id="CHEBI:60240"/>
        <label>1</label>
    </ligand>
</feature>
<organism evidence="3 4">
    <name type="scientific">Macrococcus hajekii</name>
    <dbReference type="NCBI Taxonomy" id="198482"/>
    <lineage>
        <taxon>Bacteria</taxon>
        <taxon>Bacillati</taxon>
        <taxon>Bacillota</taxon>
        <taxon>Bacilli</taxon>
        <taxon>Bacillales</taxon>
        <taxon>Staphylococcaceae</taxon>
        <taxon>Macrococcus</taxon>
    </lineage>
</organism>
<feature type="binding site" evidence="2">
    <location>
        <position position="128"/>
    </location>
    <ligand>
        <name>a divalent metal cation</name>
        <dbReference type="ChEBI" id="CHEBI:60240"/>
        <label>2</label>
    </ligand>
</feature>
<keyword evidence="4" id="KW-1185">Reference proteome</keyword>
<dbReference type="Gene3D" id="3.20.20.140">
    <property type="entry name" value="Metal-dependent hydrolases"/>
    <property type="match status" value="1"/>
</dbReference>
<dbReference type="PANTHER" id="PTHR46124">
    <property type="entry name" value="D-AMINOACYL-TRNA DEACYLASE"/>
    <property type="match status" value="1"/>
</dbReference>
<protein>
    <submittedName>
        <fullName evidence="3">TatD family deoxyribonuclease</fullName>
    </submittedName>
</protein>
<evidence type="ECO:0000256" key="2">
    <source>
        <dbReference type="PIRSR" id="PIRSR005902-1"/>
    </source>
</evidence>
<dbReference type="InterPro" id="IPR032466">
    <property type="entry name" value="Metal_Hydrolase"/>
</dbReference>
<feature type="binding site" evidence="2">
    <location>
        <position position="199"/>
    </location>
    <ligand>
        <name>a divalent metal cation</name>
        <dbReference type="ChEBI" id="CHEBI:60240"/>
        <label>1</label>
    </ligand>
</feature>
<dbReference type="GO" id="GO:0016788">
    <property type="term" value="F:hydrolase activity, acting on ester bonds"/>
    <property type="evidence" value="ECO:0007669"/>
    <property type="project" value="InterPro"/>
</dbReference>
<dbReference type="EMBL" id="SCWE01000003">
    <property type="protein sequence ID" value="TDM01554.1"/>
    <property type="molecule type" value="Genomic_DNA"/>
</dbReference>
<sequence>MLMYDSHIHLDQYTDAEIANIMPQVEGVIAVATDLNSSKRLLELRKRYPVIQIAAGFHPEQPLLSADELNALKRWIKQHRHDLSAVGEIGLPQYLRREGKVQSEEGYLNVLEELIQLAAEVDLPVALHAVYSDAETALHLLEHYKVRGHFHWFKAADATLNKVIAAGHYMSVTPDILWNDKTRRVAEQVPISQLMIETDGPWPHTGFGKSEISDMLSVIINEVTVIKKMKRDAVAHTLRMNTRTFYRLEALDENR</sequence>
<dbReference type="Proteomes" id="UP000295328">
    <property type="component" value="Unassembled WGS sequence"/>
</dbReference>
<keyword evidence="1" id="KW-0378">Hydrolase</keyword>
<dbReference type="OrthoDB" id="9775608at2"/>
<evidence type="ECO:0000256" key="1">
    <source>
        <dbReference type="ARBA" id="ARBA00022801"/>
    </source>
</evidence>
<feature type="binding site" evidence="2">
    <location>
        <position position="151"/>
    </location>
    <ligand>
        <name>a divalent metal cation</name>
        <dbReference type="ChEBI" id="CHEBI:60240"/>
        <label>2</label>
    </ligand>
</feature>
<dbReference type="GO" id="GO:0046872">
    <property type="term" value="F:metal ion binding"/>
    <property type="evidence" value="ECO:0007669"/>
    <property type="project" value="UniProtKB-KW"/>
</dbReference>
<reference evidence="3 4" key="1">
    <citation type="submission" date="2019-01" db="EMBL/GenBank/DDBJ databases">
        <title>Draft genome sequences of the type strains of six Macrococcus species.</title>
        <authorList>
            <person name="Mazhar S."/>
            <person name="Altermann E."/>
            <person name="Hill C."/>
            <person name="Mcauliffe O."/>
        </authorList>
    </citation>
    <scope>NUCLEOTIDE SEQUENCE [LARGE SCALE GENOMIC DNA]</scope>
    <source>
        <strain evidence="3 4">CCM4809</strain>
    </source>
</reference>
<name>A0A4V3BDU7_9STAP</name>
<gene>
    <name evidence="3" type="ORF">ERX37_08650</name>
</gene>
<accession>A0A4V3BDU7</accession>
<evidence type="ECO:0000313" key="3">
    <source>
        <dbReference type="EMBL" id="TDM01554.1"/>
    </source>
</evidence>
<dbReference type="InterPro" id="IPR001130">
    <property type="entry name" value="TatD-like"/>
</dbReference>
<proteinExistence type="predicted"/>
<dbReference type="SUPFAM" id="SSF51556">
    <property type="entry name" value="Metallo-dependent hydrolases"/>
    <property type="match status" value="1"/>
</dbReference>
<dbReference type="AlphaFoldDB" id="A0A4V3BDU7"/>
<keyword evidence="2" id="KW-0479">Metal-binding</keyword>
<evidence type="ECO:0000313" key="4">
    <source>
        <dbReference type="Proteomes" id="UP000295328"/>
    </source>
</evidence>
<dbReference type="PANTHER" id="PTHR46124:SF2">
    <property type="entry name" value="D-AMINOACYL-TRNA DEACYLASE"/>
    <property type="match status" value="1"/>
</dbReference>
<dbReference type="InterPro" id="IPR018228">
    <property type="entry name" value="DNase_TatD-rel_CS"/>
</dbReference>
<comment type="caution">
    <text evidence="3">The sequence shown here is derived from an EMBL/GenBank/DDBJ whole genome shotgun (WGS) entry which is preliminary data.</text>
</comment>
<feature type="binding site" evidence="2">
    <location>
        <position position="7"/>
    </location>
    <ligand>
        <name>a divalent metal cation</name>
        <dbReference type="ChEBI" id="CHEBI:60240"/>
        <label>1</label>
    </ligand>
</feature>
<dbReference type="PIRSF" id="PIRSF005902">
    <property type="entry name" value="DNase_TatD"/>
    <property type="match status" value="1"/>
</dbReference>
<dbReference type="CDD" id="cd01310">
    <property type="entry name" value="TatD_DNAse"/>
    <property type="match status" value="1"/>
</dbReference>